<evidence type="ECO:0000313" key="4">
    <source>
        <dbReference type="EMBL" id="RGV16757.1"/>
    </source>
</evidence>
<evidence type="ECO:0000313" key="3">
    <source>
        <dbReference type="EMBL" id="MDB9222568.1"/>
    </source>
</evidence>
<feature type="transmembrane region" description="Helical" evidence="1">
    <location>
        <begin position="226"/>
        <end position="244"/>
    </location>
</feature>
<evidence type="ECO:0000313" key="5">
    <source>
        <dbReference type="EMBL" id="RGY08464.1"/>
    </source>
</evidence>
<feature type="transmembrane region" description="Helical" evidence="1">
    <location>
        <begin position="173"/>
        <end position="194"/>
    </location>
</feature>
<name>A0A412W0S4_9BACT</name>
<dbReference type="Proteomes" id="UP000283426">
    <property type="component" value="Unassembled WGS sequence"/>
</dbReference>
<comment type="caution">
    <text evidence="4">The sequence shown here is derived from an EMBL/GenBank/DDBJ whole genome shotgun (WGS) entry which is preliminary data.</text>
</comment>
<dbReference type="Pfam" id="PF15534">
    <property type="entry name" value="Ntox35"/>
    <property type="match status" value="1"/>
</dbReference>
<reference evidence="6 7" key="1">
    <citation type="submission" date="2018-08" db="EMBL/GenBank/DDBJ databases">
        <title>A genome reference for cultivated species of the human gut microbiota.</title>
        <authorList>
            <person name="Zou Y."/>
            <person name="Xue W."/>
            <person name="Luo G."/>
        </authorList>
    </citation>
    <scope>NUCLEOTIDE SEQUENCE [LARGE SCALE GENOMIC DNA]</scope>
    <source>
        <strain evidence="4 6">AF14-6AC</strain>
        <strain evidence="5 7">OF03-11</strain>
    </source>
</reference>
<dbReference type="Proteomes" id="UP000284434">
    <property type="component" value="Unassembled WGS sequence"/>
</dbReference>
<keyword evidence="1" id="KW-1133">Transmembrane helix</keyword>
<feature type="transmembrane region" description="Helical" evidence="1">
    <location>
        <begin position="256"/>
        <end position="279"/>
    </location>
</feature>
<feature type="transmembrane region" description="Helical" evidence="1">
    <location>
        <begin position="143"/>
        <end position="166"/>
    </location>
</feature>
<evidence type="ECO:0000313" key="6">
    <source>
        <dbReference type="Proteomes" id="UP000283426"/>
    </source>
</evidence>
<keyword evidence="1" id="KW-0472">Membrane</keyword>
<accession>A0A412W0S4</accession>
<feature type="domain" description="Bacterial toxin 35" evidence="2">
    <location>
        <begin position="942"/>
        <end position="999"/>
    </location>
</feature>
<dbReference type="EMBL" id="JAQMRD010000006">
    <property type="protein sequence ID" value="MDB9222568.1"/>
    <property type="molecule type" value="Genomic_DNA"/>
</dbReference>
<reference evidence="3" key="2">
    <citation type="submission" date="2023-01" db="EMBL/GenBank/DDBJ databases">
        <title>Human gut microbiome strain richness.</title>
        <authorList>
            <person name="Chen-Liaw A."/>
        </authorList>
    </citation>
    <scope>NUCLEOTIDE SEQUENCE</scope>
    <source>
        <strain evidence="3">RTP21484st1_B7_RTP21484_190118</strain>
    </source>
</reference>
<gene>
    <name evidence="4" type="ORF">DWW24_21380</name>
    <name evidence="5" type="ORF">DXA53_05350</name>
    <name evidence="3" type="ORF">PN645_06050</name>
</gene>
<sequence>MDTHTFFLIMRNEMKLQMRSWVFRFFIVLSLVGIVAYQMYIHGAGSSAWKMVALPCSMPLMNAYLFSVVQSLFLIVIMSEFPQRLIRSGLRDGVMVRPFSNTVYYWGALTGIFLLFLLVNVVEVFVVILLVNSVNAAPLSLSLYFFYILTLNVPCFFFVSGLAACLGAVFSRVFGLFVSLVWFVFGVFWLPYILHGTFDYFSVGVPNLFSDMVGHVNLWGYLQHRLIYLFAGIGLLLLGLWHLGRLPNSQSCRRLVRVWGLCFFVIGLSFLCSLEYSYWRTAHQRECWVSVFERHWHATTSRVKTHVIHLSQSGKHLTASSRMVLYNPGETALDSLVLFLNPGLHLSRVSSGKVTLPYWRDEQVCVINCRLESKDSLVVDMDYAGVLDDRICDLFLNRKDYEDSFCGDHFFPTGRRGAFVDDDILLLTSSSIWYPVALPPVNPVDPFSTLWDFTRFSLSVSSPRQNIVVASGLGKRNGEDISFESERPLQALTVYGINGASYDVPVDRGLSLRCCLSAWGKQWAKKFKNIQAKDFSAYWRSLTNDYENYIKTSWYSSSYPFLHCLECPVSYLPSDFSARYAGGMVEPGAVFVRERLFDSAYADEYCRGLYGIEEFQAAVYSLYWTVFADNGVHGSSLSHPFRSGGLYGRGWGGGQGRVSRASGKTVWNIPRMCLFSEKYPFMGCMWRKLPSVNKHSIMLSGSVISNDMVEIYDYFIDRNLMELLSDTGINDYTKSVRLNFKIRDLWNRLVLDVPENEFAKALDSLYVNHVGEVILDSLLSKWNRRWHVSLDSAQSEWLLSRHNHYFRCRSFKKYVSKEKGLQKVEGMVYNAGREGGLVGVECSSWRENTYFNAFVEAGEAKRFSVVRSLDGYAEGMGFFMGLSANRPLVIDFEEESCSEDVASHWHVGSCWETITEEEFMANEAANEYVVDDSDADFELVDANKTMIQHYFPPKHSYRTLQGGHTNCWKDVLGTRFQGDSIRGARIISGGNGKSTATWRATLPKGYYDVQVFVYKSLTIPGASLPSVINHYTVYYGDEQEEIALSLDEALGNKQQGWVSLGNFDFPGGGVKITLSNKENNQNQDIAIIADAVKFVRLE</sequence>
<evidence type="ECO:0000259" key="2">
    <source>
        <dbReference type="Pfam" id="PF15534"/>
    </source>
</evidence>
<evidence type="ECO:0000313" key="7">
    <source>
        <dbReference type="Proteomes" id="UP000284434"/>
    </source>
</evidence>
<protein>
    <submittedName>
        <fullName evidence="3">Polymorphic toxin type 35 domain-containing protein</fullName>
    </submittedName>
</protein>
<dbReference type="EMBL" id="QSCO01000005">
    <property type="protein sequence ID" value="RGY08464.1"/>
    <property type="molecule type" value="Genomic_DNA"/>
</dbReference>
<dbReference type="RefSeq" id="WP_013613302.1">
    <property type="nucleotide sequence ID" value="NZ_JADMSC010000095.1"/>
</dbReference>
<dbReference type="GeneID" id="61276372"/>
<dbReference type="InterPro" id="IPR029109">
    <property type="entry name" value="Ntox35"/>
</dbReference>
<feature type="transmembrane region" description="Helical" evidence="1">
    <location>
        <begin position="21"/>
        <end position="41"/>
    </location>
</feature>
<organism evidence="4 6">
    <name type="scientific">Odoribacter splanchnicus</name>
    <dbReference type="NCBI Taxonomy" id="28118"/>
    <lineage>
        <taxon>Bacteria</taxon>
        <taxon>Pseudomonadati</taxon>
        <taxon>Bacteroidota</taxon>
        <taxon>Bacteroidia</taxon>
        <taxon>Bacteroidales</taxon>
        <taxon>Odoribacteraceae</taxon>
        <taxon>Odoribacter</taxon>
    </lineage>
</organism>
<dbReference type="AlphaFoldDB" id="A0A412W0S4"/>
<keyword evidence="1" id="KW-0812">Transmembrane</keyword>
<dbReference type="EMBL" id="QRYW01000073">
    <property type="protein sequence ID" value="RGV16757.1"/>
    <property type="molecule type" value="Genomic_DNA"/>
</dbReference>
<feature type="transmembrane region" description="Helical" evidence="1">
    <location>
        <begin position="103"/>
        <end position="131"/>
    </location>
</feature>
<evidence type="ECO:0000256" key="1">
    <source>
        <dbReference type="SAM" id="Phobius"/>
    </source>
</evidence>
<dbReference type="Proteomes" id="UP001212263">
    <property type="component" value="Unassembled WGS sequence"/>
</dbReference>
<proteinExistence type="predicted"/>
<feature type="transmembrane region" description="Helical" evidence="1">
    <location>
        <begin position="61"/>
        <end position="82"/>
    </location>
</feature>